<dbReference type="EMBL" id="JBHSMI010000029">
    <property type="protein sequence ID" value="MFC5405331.1"/>
    <property type="molecule type" value="Genomic_DNA"/>
</dbReference>
<comment type="caution">
    <text evidence="1">The sequence shown here is derived from an EMBL/GenBank/DDBJ whole genome shotgun (WGS) entry which is preliminary data.</text>
</comment>
<proteinExistence type="predicted"/>
<dbReference type="InterPro" id="IPR011013">
    <property type="entry name" value="Gal_mutarotase_sf_dom"/>
</dbReference>
<dbReference type="Gene3D" id="2.70.98.10">
    <property type="match status" value="1"/>
</dbReference>
<accession>A0ABW0HYP2</accession>
<dbReference type="InterPro" id="IPR014718">
    <property type="entry name" value="GH-type_carb-bd"/>
</dbReference>
<dbReference type="Pfam" id="PF01263">
    <property type="entry name" value="Aldose_epim"/>
    <property type="match status" value="1"/>
</dbReference>
<reference evidence="2" key="1">
    <citation type="journal article" date="2019" name="Int. J. Syst. Evol. Microbiol.">
        <title>The Global Catalogue of Microorganisms (GCM) 10K type strain sequencing project: providing services to taxonomists for standard genome sequencing and annotation.</title>
        <authorList>
            <consortium name="The Broad Institute Genomics Platform"/>
            <consortium name="The Broad Institute Genome Sequencing Center for Infectious Disease"/>
            <person name="Wu L."/>
            <person name="Ma J."/>
        </authorList>
    </citation>
    <scope>NUCLEOTIDE SEQUENCE [LARGE SCALE GENOMIC DNA]</scope>
    <source>
        <strain evidence="2">CGMCC 1.18575</strain>
    </source>
</reference>
<dbReference type="RefSeq" id="WP_378136477.1">
    <property type="nucleotide sequence ID" value="NZ_JBHSMI010000029.1"/>
</dbReference>
<dbReference type="Proteomes" id="UP001596113">
    <property type="component" value="Unassembled WGS sequence"/>
</dbReference>
<name>A0ABW0HYP2_9BACL</name>
<keyword evidence="2" id="KW-1185">Reference proteome</keyword>
<protein>
    <submittedName>
        <fullName evidence="1">Aldose 1-epimerase</fullName>
    </submittedName>
</protein>
<dbReference type="CDD" id="cd01081">
    <property type="entry name" value="Aldose_epim"/>
    <property type="match status" value="1"/>
</dbReference>
<sequence>MSRYSADRVMKEGFATIELSDALSGSVADIVSDVGNNLFRFESKGRQAIMPPPSLSELKRQPFGYSEYGTPILFPPNRVKNGTFTYKGQEYRLPLNERSLYHLHGEIGARPWEVTEFGASEATGAFVTSRFKYEAHPDMLAYFPHRLTFTITYRLFDGQLHALGSIVNEGELVSPFAFGFHPYFHLPSEEEGITVRIPAVAEWPVTNEAFVKGEPSVTPFSEQLNDGLPFADYPKQGCSLLSLHEEADHTCYISMSNERYTIAYRFDHQFPFVVLFRPDWASAVSLEPYTCVTDGFNLPYDHRLTGVRGIAPGEEIGFATSLWIEDEAFSK</sequence>
<evidence type="ECO:0000313" key="1">
    <source>
        <dbReference type="EMBL" id="MFC5405331.1"/>
    </source>
</evidence>
<organism evidence="1 2">
    <name type="scientific">Cohnella soli</name>
    <dbReference type="NCBI Taxonomy" id="425005"/>
    <lineage>
        <taxon>Bacteria</taxon>
        <taxon>Bacillati</taxon>
        <taxon>Bacillota</taxon>
        <taxon>Bacilli</taxon>
        <taxon>Bacillales</taxon>
        <taxon>Paenibacillaceae</taxon>
        <taxon>Cohnella</taxon>
    </lineage>
</organism>
<dbReference type="InterPro" id="IPR008183">
    <property type="entry name" value="Aldose_1/G6P_1-epimerase"/>
</dbReference>
<evidence type="ECO:0000313" key="2">
    <source>
        <dbReference type="Proteomes" id="UP001596113"/>
    </source>
</evidence>
<gene>
    <name evidence="1" type="ORF">ACFPOF_21525</name>
</gene>
<dbReference type="SUPFAM" id="SSF74650">
    <property type="entry name" value="Galactose mutarotase-like"/>
    <property type="match status" value="1"/>
</dbReference>